<name>A0ABX9TSC0_9GAMM</name>
<evidence type="ECO:0000313" key="2">
    <source>
        <dbReference type="Proteomes" id="UP000280271"/>
    </source>
</evidence>
<proteinExistence type="predicted"/>
<sequence>MNTENPLESLRSAVVFSSKDYSSCKRDAWIYGIVVGWEGKALEEVSKKHRWDKETVERLKRLRLAYIELERD</sequence>
<dbReference type="Proteomes" id="UP000280271">
    <property type="component" value="Unassembled WGS sequence"/>
</dbReference>
<evidence type="ECO:0000313" key="1">
    <source>
        <dbReference type="EMBL" id="RLL17998.1"/>
    </source>
</evidence>
<gene>
    <name evidence="1" type="ORF">D9K81_16235</name>
</gene>
<dbReference type="RefSeq" id="WP_121523675.1">
    <property type="nucleotide sequence ID" value="NZ_RCHC01000025.1"/>
</dbReference>
<reference evidence="1 2" key="1">
    <citation type="submission" date="2018-09" db="EMBL/GenBank/DDBJ databases">
        <title>The draft genome of Acinetobacter sp. strains.</title>
        <authorList>
            <person name="Qin J."/>
            <person name="Feng Y."/>
            <person name="Zong Z."/>
        </authorList>
    </citation>
    <scope>NUCLEOTIDE SEQUENCE [LARGE SCALE GENOMIC DNA]</scope>
    <source>
        <strain evidence="1 2">WCHAc060005</strain>
    </source>
</reference>
<comment type="caution">
    <text evidence="1">The sequence shown here is derived from an EMBL/GenBank/DDBJ whole genome shotgun (WGS) entry which is preliminary data.</text>
</comment>
<accession>A0ABX9TSC0</accession>
<organism evidence="1 2">
    <name type="scientific">Acinetobacter chengduensis</name>
    <dbReference type="NCBI Taxonomy" id="2420890"/>
    <lineage>
        <taxon>Bacteria</taxon>
        <taxon>Pseudomonadati</taxon>
        <taxon>Pseudomonadota</taxon>
        <taxon>Gammaproteobacteria</taxon>
        <taxon>Moraxellales</taxon>
        <taxon>Moraxellaceae</taxon>
        <taxon>Acinetobacter</taxon>
    </lineage>
</organism>
<protein>
    <submittedName>
        <fullName evidence="1">Uncharacterized protein</fullName>
    </submittedName>
</protein>
<keyword evidence="2" id="KW-1185">Reference proteome</keyword>
<dbReference type="EMBL" id="RCHC01000025">
    <property type="protein sequence ID" value="RLL17998.1"/>
    <property type="molecule type" value="Genomic_DNA"/>
</dbReference>